<evidence type="ECO:0000313" key="2">
    <source>
        <dbReference type="EMBL" id="CTQ32340.1"/>
    </source>
</evidence>
<dbReference type="PROSITE" id="PS50206">
    <property type="entry name" value="RHODANESE_3"/>
    <property type="match status" value="1"/>
</dbReference>
<feature type="domain" description="Rhodanese" evidence="1">
    <location>
        <begin position="17"/>
        <end position="103"/>
    </location>
</feature>
<organism evidence="2 3">
    <name type="scientific">Jannaschia rubra</name>
    <dbReference type="NCBI Taxonomy" id="282197"/>
    <lineage>
        <taxon>Bacteria</taxon>
        <taxon>Pseudomonadati</taxon>
        <taxon>Pseudomonadota</taxon>
        <taxon>Alphaproteobacteria</taxon>
        <taxon>Rhodobacterales</taxon>
        <taxon>Roseobacteraceae</taxon>
        <taxon>Jannaschia</taxon>
    </lineage>
</organism>
<evidence type="ECO:0000313" key="3">
    <source>
        <dbReference type="Proteomes" id="UP000048908"/>
    </source>
</evidence>
<keyword evidence="3" id="KW-1185">Reference proteome</keyword>
<dbReference type="AlphaFoldDB" id="A0A0M6XMC4"/>
<dbReference type="InterPro" id="IPR036873">
    <property type="entry name" value="Rhodanese-like_dom_sf"/>
</dbReference>
<dbReference type="Proteomes" id="UP000048908">
    <property type="component" value="Unassembled WGS sequence"/>
</dbReference>
<dbReference type="RefSeq" id="WP_055681794.1">
    <property type="nucleotide sequence ID" value="NZ_CANMUL010000003.1"/>
</dbReference>
<dbReference type="SUPFAM" id="SSF52821">
    <property type="entry name" value="Rhodanese/Cell cycle control phosphatase"/>
    <property type="match status" value="1"/>
</dbReference>
<name>A0A0M6XMC4_9RHOB</name>
<protein>
    <recommendedName>
        <fullName evidence="1">Rhodanese domain-containing protein</fullName>
    </recommendedName>
</protein>
<evidence type="ECO:0000259" key="1">
    <source>
        <dbReference type="PROSITE" id="PS50206"/>
    </source>
</evidence>
<gene>
    <name evidence="2" type="ORF">JAN5088_01105</name>
</gene>
<reference evidence="2 3" key="1">
    <citation type="submission" date="2015-07" db="EMBL/GenBank/DDBJ databases">
        <authorList>
            <person name="Noorani M."/>
        </authorList>
    </citation>
    <scope>NUCLEOTIDE SEQUENCE [LARGE SCALE GENOMIC DNA]</scope>
    <source>
        <strain evidence="2 3">CECT 5088</strain>
    </source>
</reference>
<proteinExistence type="predicted"/>
<sequence>MDHAFITPDRLFPRLHLPDAPVVFDVRRDDDATTDPTRLPGAQRLTLSQIESAPVPDRAVVYCQKGGKISQLGADALRRRGGRALVLAGGHLGWVAAGLPVQALPPPSARWIVPLDPGASELAALWVLRRLVDRAAPLRAVGRDQVGAACTVWEACALPGTAKEMARLAALDHPIVDNLSLPLFLERLLAGRRRRGVDAEASLDLIDDWLAGARR</sequence>
<dbReference type="Gene3D" id="3.40.250.10">
    <property type="entry name" value="Rhodanese-like domain"/>
    <property type="match status" value="1"/>
</dbReference>
<dbReference type="EMBL" id="CXPG01000013">
    <property type="protein sequence ID" value="CTQ32340.1"/>
    <property type="molecule type" value="Genomic_DNA"/>
</dbReference>
<accession>A0A0M6XMC4</accession>
<dbReference type="STRING" id="282197.SAMN04488517_10599"/>
<dbReference type="OrthoDB" id="9784302at2"/>
<dbReference type="InterPro" id="IPR001763">
    <property type="entry name" value="Rhodanese-like_dom"/>
</dbReference>